<feature type="active site" evidence="13">
    <location>
        <position position="67"/>
    </location>
</feature>
<dbReference type="EC" id="3.1.21.10" evidence="13 14"/>
<keyword evidence="11 13" id="KW-0234">DNA repair</keyword>
<organism evidence="15 16">
    <name type="scientific">Candidatus Beckwithbacteria bacterium RBG_13_42_9</name>
    <dbReference type="NCBI Taxonomy" id="1797457"/>
    <lineage>
        <taxon>Bacteria</taxon>
        <taxon>Candidatus Beckwithiibacteriota</taxon>
    </lineage>
</organism>
<evidence type="ECO:0000313" key="15">
    <source>
        <dbReference type="EMBL" id="OGD63443.1"/>
    </source>
</evidence>
<dbReference type="HAMAP" id="MF_00034">
    <property type="entry name" value="RuvC"/>
    <property type="match status" value="1"/>
</dbReference>
<comment type="subcellular location">
    <subcellularLocation>
        <location evidence="13">Cytoplasm</location>
    </subcellularLocation>
</comment>
<evidence type="ECO:0000256" key="3">
    <source>
        <dbReference type="ARBA" id="ARBA00022722"/>
    </source>
</evidence>
<dbReference type="GO" id="GO:0048476">
    <property type="term" value="C:Holliday junction resolvase complex"/>
    <property type="evidence" value="ECO:0007669"/>
    <property type="project" value="UniProtKB-UniRule"/>
</dbReference>
<keyword evidence="2 13" id="KW-0963">Cytoplasm</keyword>
<dbReference type="PANTHER" id="PTHR30194:SF3">
    <property type="entry name" value="CROSSOVER JUNCTION ENDODEOXYRIBONUCLEASE RUVC"/>
    <property type="match status" value="1"/>
</dbReference>
<proteinExistence type="inferred from homology"/>
<keyword evidence="4 13" id="KW-0479">Metal-binding</keyword>
<evidence type="ECO:0000256" key="5">
    <source>
        <dbReference type="ARBA" id="ARBA00022759"/>
    </source>
</evidence>
<evidence type="ECO:0000256" key="12">
    <source>
        <dbReference type="ARBA" id="ARBA00029354"/>
    </source>
</evidence>
<dbReference type="AlphaFoldDB" id="A0A1F5E7U1"/>
<dbReference type="EMBL" id="MEZK01000010">
    <property type="protein sequence ID" value="OGD63443.1"/>
    <property type="molecule type" value="Genomic_DNA"/>
</dbReference>
<dbReference type="InterPro" id="IPR002176">
    <property type="entry name" value="X-over_junc_endoDNase_RuvC"/>
</dbReference>
<keyword evidence="5 13" id="KW-0255">Endonuclease</keyword>
<comment type="similarity">
    <text evidence="1 13">Belongs to the RuvC family.</text>
</comment>
<evidence type="ECO:0000313" key="16">
    <source>
        <dbReference type="Proteomes" id="UP000177006"/>
    </source>
</evidence>
<evidence type="ECO:0000256" key="14">
    <source>
        <dbReference type="NCBIfam" id="TIGR00228"/>
    </source>
</evidence>
<dbReference type="PRINTS" id="PR00696">
    <property type="entry name" value="RSOLVASERUVC"/>
</dbReference>
<feature type="active site" evidence="13">
    <location>
        <position position="140"/>
    </location>
</feature>
<dbReference type="PANTHER" id="PTHR30194">
    <property type="entry name" value="CROSSOVER JUNCTION ENDODEOXYRIBONUCLEASE RUVC"/>
    <property type="match status" value="1"/>
</dbReference>
<evidence type="ECO:0000256" key="2">
    <source>
        <dbReference type="ARBA" id="ARBA00022490"/>
    </source>
</evidence>
<sequence>MRVLGIDPGIARLGWGVILEVSGEVKPIAYGCFTTDKRFQDDQRLQKLFSQINKVIKKYQPEVLAIEDLFFAANAKTALQVGQARGIVLLAAALAGLKVNSYTPLKIKLSLVGYGRAEKYQVQQMVETLLRIKEKIKIDDTADALAVALTHCYLYKLEQKLK</sequence>
<evidence type="ECO:0000256" key="11">
    <source>
        <dbReference type="ARBA" id="ARBA00023204"/>
    </source>
</evidence>
<evidence type="ECO:0000256" key="13">
    <source>
        <dbReference type="HAMAP-Rule" id="MF_00034"/>
    </source>
</evidence>
<dbReference type="GO" id="GO:0006281">
    <property type="term" value="P:DNA repair"/>
    <property type="evidence" value="ECO:0007669"/>
    <property type="project" value="UniProtKB-UniRule"/>
</dbReference>
<dbReference type="GO" id="GO:0008821">
    <property type="term" value="F:crossover junction DNA endonuclease activity"/>
    <property type="evidence" value="ECO:0007669"/>
    <property type="project" value="UniProtKB-UniRule"/>
</dbReference>
<evidence type="ECO:0000256" key="1">
    <source>
        <dbReference type="ARBA" id="ARBA00009518"/>
    </source>
</evidence>
<keyword evidence="7 13" id="KW-0378">Hydrolase</keyword>
<comment type="caution">
    <text evidence="15">The sequence shown here is derived from an EMBL/GenBank/DDBJ whole genome shotgun (WGS) entry which is preliminary data.</text>
</comment>
<dbReference type="Proteomes" id="UP000177006">
    <property type="component" value="Unassembled WGS sequence"/>
</dbReference>
<feature type="active site" evidence="13">
    <location>
        <position position="7"/>
    </location>
</feature>
<dbReference type="GO" id="GO:0003677">
    <property type="term" value="F:DNA binding"/>
    <property type="evidence" value="ECO:0007669"/>
    <property type="project" value="UniProtKB-KW"/>
</dbReference>
<dbReference type="PROSITE" id="PS01321">
    <property type="entry name" value="RUVC"/>
    <property type="match status" value="1"/>
</dbReference>
<evidence type="ECO:0000256" key="6">
    <source>
        <dbReference type="ARBA" id="ARBA00022763"/>
    </source>
</evidence>
<keyword evidence="9 13" id="KW-0238">DNA-binding</keyword>
<dbReference type="Gene3D" id="3.30.420.10">
    <property type="entry name" value="Ribonuclease H-like superfamily/Ribonuclease H"/>
    <property type="match status" value="1"/>
</dbReference>
<dbReference type="InterPro" id="IPR020563">
    <property type="entry name" value="X-over_junc_endoDNase_Mg_BS"/>
</dbReference>
<dbReference type="STRING" id="1797457.A2160_03210"/>
<evidence type="ECO:0000256" key="7">
    <source>
        <dbReference type="ARBA" id="ARBA00022801"/>
    </source>
</evidence>
<evidence type="ECO:0000256" key="10">
    <source>
        <dbReference type="ARBA" id="ARBA00023172"/>
    </source>
</evidence>
<dbReference type="NCBIfam" id="TIGR00228">
    <property type="entry name" value="ruvC"/>
    <property type="match status" value="1"/>
</dbReference>
<name>A0A1F5E7U1_9BACT</name>
<dbReference type="GO" id="GO:0006310">
    <property type="term" value="P:DNA recombination"/>
    <property type="evidence" value="ECO:0007669"/>
    <property type="project" value="UniProtKB-UniRule"/>
</dbReference>
<evidence type="ECO:0000256" key="4">
    <source>
        <dbReference type="ARBA" id="ARBA00022723"/>
    </source>
</evidence>
<keyword evidence="3 13" id="KW-0540">Nuclease</keyword>
<reference evidence="15 16" key="1">
    <citation type="journal article" date="2016" name="Nat. Commun.">
        <title>Thousands of microbial genomes shed light on interconnected biogeochemical processes in an aquifer system.</title>
        <authorList>
            <person name="Anantharaman K."/>
            <person name="Brown C.T."/>
            <person name="Hug L.A."/>
            <person name="Sharon I."/>
            <person name="Castelle C.J."/>
            <person name="Probst A.J."/>
            <person name="Thomas B.C."/>
            <person name="Singh A."/>
            <person name="Wilkins M.J."/>
            <person name="Karaoz U."/>
            <person name="Brodie E.L."/>
            <person name="Williams K.H."/>
            <person name="Hubbard S.S."/>
            <person name="Banfield J.F."/>
        </authorList>
    </citation>
    <scope>NUCLEOTIDE SEQUENCE [LARGE SCALE GENOMIC DNA]</scope>
</reference>
<dbReference type="SUPFAM" id="SSF53098">
    <property type="entry name" value="Ribonuclease H-like"/>
    <property type="match status" value="1"/>
</dbReference>
<evidence type="ECO:0000256" key="8">
    <source>
        <dbReference type="ARBA" id="ARBA00022842"/>
    </source>
</evidence>
<accession>A0A1F5E7U1</accession>
<gene>
    <name evidence="13" type="primary">ruvC</name>
    <name evidence="15" type="ORF">A2160_03210</name>
</gene>
<comment type="cofactor">
    <cofactor evidence="13">
        <name>Mg(2+)</name>
        <dbReference type="ChEBI" id="CHEBI:18420"/>
    </cofactor>
    <text evidence="13">Binds 2 Mg(2+) ion per subunit.</text>
</comment>
<feature type="binding site" evidence="13">
    <location>
        <position position="140"/>
    </location>
    <ligand>
        <name>Mg(2+)</name>
        <dbReference type="ChEBI" id="CHEBI:18420"/>
        <label>1</label>
    </ligand>
</feature>
<comment type="subunit">
    <text evidence="13">Homodimer which binds Holliday junction (HJ) DNA. The HJ becomes 2-fold symmetrical on binding to RuvC with unstacked arms; it has a different conformation from HJ DNA in complex with RuvA. In the full resolvosome a probable DNA-RuvA(4)-RuvB(12)-RuvC(2) complex forms which resolves the HJ.</text>
</comment>
<dbReference type="InterPro" id="IPR012337">
    <property type="entry name" value="RNaseH-like_sf"/>
</dbReference>
<dbReference type="GO" id="GO:0005737">
    <property type="term" value="C:cytoplasm"/>
    <property type="evidence" value="ECO:0007669"/>
    <property type="project" value="UniProtKB-SubCell"/>
</dbReference>
<dbReference type="GO" id="GO:0000287">
    <property type="term" value="F:magnesium ion binding"/>
    <property type="evidence" value="ECO:0007669"/>
    <property type="project" value="UniProtKB-UniRule"/>
</dbReference>
<dbReference type="FunFam" id="3.30.420.10:FF:000002">
    <property type="entry name" value="Crossover junction endodeoxyribonuclease RuvC"/>
    <property type="match status" value="1"/>
</dbReference>
<protein>
    <recommendedName>
        <fullName evidence="13 14">Crossover junction endodeoxyribonuclease RuvC</fullName>
        <ecNumber evidence="13 14">3.1.21.10</ecNumber>
    </recommendedName>
    <alternativeName>
        <fullName evidence="13">Holliday junction nuclease RuvC</fullName>
    </alternativeName>
    <alternativeName>
        <fullName evidence="13">Holliday junction resolvase RuvC</fullName>
    </alternativeName>
</protein>
<evidence type="ECO:0000256" key="9">
    <source>
        <dbReference type="ARBA" id="ARBA00023125"/>
    </source>
</evidence>
<dbReference type="NCBIfam" id="NF000711">
    <property type="entry name" value="PRK00039.2-1"/>
    <property type="match status" value="1"/>
</dbReference>
<keyword evidence="10 13" id="KW-0233">DNA recombination</keyword>
<feature type="binding site" evidence="13">
    <location>
        <position position="7"/>
    </location>
    <ligand>
        <name>Mg(2+)</name>
        <dbReference type="ChEBI" id="CHEBI:18420"/>
        <label>1</label>
    </ligand>
</feature>
<keyword evidence="8 13" id="KW-0460">Magnesium</keyword>
<dbReference type="Pfam" id="PF02075">
    <property type="entry name" value="RuvC"/>
    <property type="match status" value="1"/>
</dbReference>
<dbReference type="CDD" id="cd16962">
    <property type="entry name" value="RuvC"/>
    <property type="match status" value="1"/>
</dbReference>
<feature type="binding site" evidence="13">
    <location>
        <position position="67"/>
    </location>
    <ligand>
        <name>Mg(2+)</name>
        <dbReference type="ChEBI" id="CHEBI:18420"/>
        <label>2</label>
    </ligand>
</feature>
<keyword evidence="6 13" id="KW-0227">DNA damage</keyword>
<comment type="catalytic activity">
    <reaction evidence="12 13">
        <text>Endonucleolytic cleavage at a junction such as a reciprocal single-stranded crossover between two homologous DNA duplexes (Holliday junction).</text>
        <dbReference type="EC" id="3.1.21.10"/>
    </reaction>
</comment>
<comment type="function">
    <text evidence="13">The RuvA-RuvB-RuvC complex processes Holliday junction (HJ) DNA during genetic recombination and DNA repair. Endonuclease that resolves HJ intermediates. Cleaves cruciform DNA by making single-stranded nicks across the HJ at symmetrical positions within the homologous arms, yielding a 5'-phosphate and a 3'-hydroxyl group; requires a central core of homology in the junction. The consensus cleavage sequence is 5'-(A/T)TT(C/G)-3'. Cleavage occurs on the 3'-side of the TT dinucleotide at the point of strand exchange. HJ branch migration catalyzed by RuvA-RuvB allows RuvC to scan DNA until it finds its consensus sequence, where it cleaves and resolves the cruciform DNA.</text>
</comment>
<dbReference type="InterPro" id="IPR036397">
    <property type="entry name" value="RNaseH_sf"/>
</dbReference>